<dbReference type="PROSITE" id="PS51318">
    <property type="entry name" value="TAT"/>
    <property type="match status" value="1"/>
</dbReference>
<evidence type="ECO:0000313" key="6">
    <source>
        <dbReference type="Proteomes" id="UP001596154"/>
    </source>
</evidence>
<feature type="compositionally biased region" description="Low complexity" evidence="2">
    <location>
        <begin position="67"/>
        <end position="76"/>
    </location>
</feature>
<evidence type="ECO:0000259" key="3">
    <source>
        <dbReference type="SMART" id="SM00644"/>
    </source>
</evidence>
<feature type="region of interest" description="Disordered" evidence="2">
    <location>
        <begin position="47"/>
        <end position="76"/>
    </location>
</feature>
<keyword evidence="6" id="KW-1185">Reference proteome</keyword>
<evidence type="ECO:0000256" key="1">
    <source>
        <dbReference type="ARBA" id="ARBA00007553"/>
    </source>
</evidence>
<dbReference type="InterPro" id="IPR006311">
    <property type="entry name" value="TAT_signal"/>
</dbReference>
<accession>A0ABW0USD2</accession>
<dbReference type="EMBL" id="JBHSNY010000007">
    <property type="protein sequence ID" value="MFC5636465.1"/>
    <property type="molecule type" value="Genomic_DNA"/>
</dbReference>
<evidence type="ECO:0000313" key="5">
    <source>
        <dbReference type="EMBL" id="MFC5636465.1"/>
    </source>
</evidence>
<sequence>MSKAPTPTPAPSHRRKPRLSRRGVIGAAGAVAAGTALAPVVFAATDGSGSTPASGTEPGTTAETFPATRAETATGTGRATTAFAASYVGVRWNGTQDAAGIRFTDGHASPGTWQTLSGGCATVEGGGTALVPAGEATAYEVEAPDGATGVRSLAIDTTDGPRRTFKVPSEPTRVRGVRYLSRPAWGADESKRFKDGKVNSPEQYYPLQAITVHHTDTPNDDPDPAATVRAIYEYHAVTLDWGDIGYHFLIDEAGTVYEGRYSSDDAIPAFDKGGNVVTAFHTAGFNSGNLGIALLGNLTDTGPTDAAKASLTRLIKVIARFKGLAPEATITYTNPINGVTKEVTTVSGHRDWLQTDCPGRTMYELLTEVRATASR</sequence>
<reference evidence="6" key="1">
    <citation type="journal article" date="2019" name="Int. J. Syst. Evol. Microbiol.">
        <title>The Global Catalogue of Microorganisms (GCM) 10K type strain sequencing project: providing services to taxonomists for standard genome sequencing and annotation.</title>
        <authorList>
            <consortium name="The Broad Institute Genomics Platform"/>
            <consortium name="The Broad Institute Genome Sequencing Center for Infectious Disease"/>
            <person name="Wu L."/>
            <person name="Ma J."/>
        </authorList>
    </citation>
    <scope>NUCLEOTIDE SEQUENCE [LARGE SCALE GENOMIC DNA]</scope>
    <source>
        <strain evidence="6">CGMCC 4.7248</strain>
    </source>
</reference>
<dbReference type="Pfam" id="PF01510">
    <property type="entry name" value="Amidase_2"/>
    <property type="match status" value="1"/>
</dbReference>
<dbReference type="RefSeq" id="WP_381024339.1">
    <property type="nucleotide sequence ID" value="NZ_JBHSNY010000007.1"/>
</dbReference>
<feature type="compositionally biased region" description="Basic residues" evidence="2">
    <location>
        <begin position="12"/>
        <end position="21"/>
    </location>
</feature>
<name>A0ABW0USD2_9ACTN</name>
<dbReference type="Proteomes" id="UP001596154">
    <property type="component" value="Unassembled WGS sequence"/>
</dbReference>
<comment type="caution">
    <text evidence="5">The sequence shown here is derived from an EMBL/GenBank/DDBJ whole genome shotgun (WGS) entry which is preliminary data.</text>
</comment>
<evidence type="ECO:0000259" key="4">
    <source>
        <dbReference type="SMART" id="SM00701"/>
    </source>
</evidence>
<proteinExistence type="inferred from homology"/>
<evidence type="ECO:0000256" key="2">
    <source>
        <dbReference type="SAM" id="MobiDB-lite"/>
    </source>
</evidence>
<protein>
    <submittedName>
        <fullName evidence="5">Peptidoglycan recognition family protein</fullName>
    </submittedName>
</protein>
<dbReference type="SMART" id="SM00644">
    <property type="entry name" value="Ami_2"/>
    <property type="match status" value="1"/>
</dbReference>
<dbReference type="PANTHER" id="PTHR11022:SF41">
    <property type="entry name" value="PEPTIDOGLYCAN-RECOGNITION PROTEIN LC-RELATED"/>
    <property type="match status" value="1"/>
</dbReference>
<dbReference type="SUPFAM" id="SSF55846">
    <property type="entry name" value="N-acetylmuramoyl-L-alanine amidase-like"/>
    <property type="match status" value="1"/>
</dbReference>
<dbReference type="Gene3D" id="3.40.80.10">
    <property type="entry name" value="Peptidoglycan recognition protein-like"/>
    <property type="match status" value="1"/>
</dbReference>
<feature type="compositionally biased region" description="Polar residues" evidence="2">
    <location>
        <begin position="47"/>
        <end position="63"/>
    </location>
</feature>
<dbReference type="InterPro" id="IPR006619">
    <property type="entry name" value="PGRP_domain_met/bac"/>
</dbReference>
<gene>
    <name evidence="5" type="ORF">ACFPZJ_22215</name>
</gene>
<organism evidence="5 6">
    <name type="scientific">Streptomyces bullii</name>
    <dbReference type="NCBI Taxonomy" id="349910"/>
    <lineage>
        <taxon>Bacteria</taxon>
        <taxon>Bacillati</taxon>
        <taxon>Actinomycetota</taxon>
        <taxon>Actinomycetes</taxon>
        <taxon>Kitasatosporales</taxon>
        <taxon>Streptomycetaceae</taxon>
        <taxon>Streptomyces</taxon>
    </lineage>
</organism>
<feature type="region of interest" description="Disordered" evidence="2">
    <location>
        <begin position="1"/>
        <end position="21"/>
    </location>
</feature>
<dbReference type="CDD" id="cd06583">
    <property type="entry name" value="PGRP"/>
    <property type="match status" value="1"/>
</dbReference>
<dbReference type="InterPro" id="IPR002502">
    <property type="entry name" value="Amidase_domain"/>
</dbReference>
<dbReference type="InterPro" id="IPR036505">
    <property type="entry name" value="Amidase/PGRP_sf"/>
</dbReference>
<dbReference type="SMART" id="SM00701">
    <property type="entry name" value="PGRP"/>
    <property type="match status" value="1"/>
</dbReference>
<feature type="compositionally biased region" description="Pro residues" evidence="2">
    <location>
        <begin position="1"/>
        <end position="10"/>
    </location>
</feature>
<feature type="domain" description="Peptidoglycan recognition protein family" evidence="4">
    <location>
        <begin position="177"/>
        <end position="330"/>
    </location>
</feature>
<dbReference type="PANTHER" id="PTHR11022">
    <property type="entry name" value="PEPTIDOGLYCAN RECOGNITION PROTEIN"/>
    <property type="match status" value="1"/>
</dbReference>
<comment type="similarity">
    <text evidence="1">Belongs to the N-acetylmuramoyl-L-alanine amidase 2 family.</text>
</comment>
<dbReference type="InterPro" id="IPR015510">
    <property type="entry name" value="PGRP"/>
</dbReference>
<feature type="domain" description="N-acetylmuramoyl-L-alanine amidase" evidence="3">
    <location>
        <begin position="195"/>
        <end position="359"/>
    </location>
</feature>